<name>A0A1D2MUT7_ORCCI</name>
<dbReference type="Gene3D" id="3.90.70.10">
    <property type="entry name" value="Cysteine proteinases"/>
    <property type="match status" value="1"/>
</dbReference>
<evidence type="ECO:0000313" key="4">
    <source>
        <dbReference type="Proteomes" id="UP000094527"/>
    </source>
</evidence>
<accession>A0A1D2MUT7</accession>
<organism evidence="3 4">
    <name type="scientific">Orchesella cincta</name>
    <name type="common">Springtail</name>
    <name type="synonym">Podura cincta</name>
    <dbReference type="NCBI Taxonomy" id="48709"/>
    <lineage>
        <taxon>Eukaryota</taxon>
        <taxon>Metazoa</taxon>
        <taxon>Ecdysozoa</taxon>
        <taxon>Arthropoda</taxon>
        <taxon>Hexapoda</taxon>
        <taxon>Collembola</taxon>
        <taxon>Entomobryomorpha</taxon>
        <taxon>Entomobryoidea</taxon>
        <taxon>Orchesellidae</taxon>
        <taxon>Orchesellinae</taxon>
        <taxon>Orchesella</taxon>
    </lineage>
</organism>
<feature type="coiled-coil region" evidence="1">
    <location>
        <begin position="94"/>
        <end position="121"/>
    </location>
</feature>
<dbReference type="OMA" id="LEIYCHQ"/>
<reference evidence="3 4" key="1">
    <citation type="journal article" date="2016" name="Genome Biol. Evol.">
        <title>Gene Family Evolution Reflects Adaptation to Soil Environmental Stressors in the Genome of the Collembolan Orchesella cincta.</title>
        <authorList>
            <person name="Faddeeva-Vakhrusheva A."/>
            <person name="Derks M.F."/>
            <person name="Anvar S.Y."/>
            <person name="Agamennone V."/>
            <person name="Suring W."/>
            <person name="Smit S."/>
            <person name="van Straalen N.M."/>
            <person name="Roelofs D."/>
        </authorList>
    </citation>
    <scope>NUCLEOTIDE SEQUENCE [LARGE SCALE GENOMIC DNA]</scope>
    <source>
        <tissue evidence="3">Mixed pool</tissue>
    </source>
</reference>
<comment type="caution">
    <text evidence="3">The sequence shown here is derived from an EMBL/GenBank/DDBJ whole genome shotgun (WGS) entry which is preliminary data.</text>
</comment>
<keyword evidence="1" id="KW-0175">Coiled coil</keyword>
<proteinExistence type="predicted"/>
<sequence>KLLNNAPGSSVGSLNSLVENSVVSTGCGHLYHLECLQSWFRTQKKKLHNQGITGNFPDHCPTCQVEVHDDQIRRIFLLEDHRDALEKAKFLEKMENLEIYCHQLEVQVHQLQRENDLLLNKVLSPPSTPMGKDDFATIVKNDRVVWLKKDSPPLSGIVLSIFKRDGSLWVKLKLDKKIRTNQRSGLLGSFRFDKKQDWTVPFEEIALEKDFKKNNIIDESSISEPSTPTIMLPPKAMPSFRSSTMSLPGEYMSRYYLGMEGSKPATSYDYINGFGSTMELSENVAEYVRATSNLLGNNADSITSLSTMNTPPTPIKVKNDDINSQEDEQRDYVVIIPSNKAQQTNGKINGEVRTSQDTKTKHVTFADDVEKQPSSLWKSKGNHFRDHDYKNVIEMAMRRDQHQHDLPAPMDESSHDQNLDINLPLPTAEVVSDTSNNIGDGRPPLTSEETFQVPTLNLIGPSTSSTPCSTPTMHEADVQADIFIDTFEHSSQNIDSQGNISNFNHSCFNTTFTVLFYGCDVFDKAVLYNESTNDQIQQSVQHILKNEFVIPFRESQKFEEGYSSRLHTAISHLCSSYLDLEELLTILFEYIFKMPPFISYSYDMCDYIHQFFIDFTDKARKPTVQQLFERSLSLQDNLKLRGDPSPALLLQMPNSEDGIIHYDAVVPSLSLDISQLLEKGLDGVKTESLACYCNKTASLECATCSKIHGKSPVLFCEDCSVLLEAIHDQMYHKLELVPIKAMDIPTTTLDLAAVICLKGDNYSAFMRNVTENDDKPKWVFINEFEGGEAKMEHLPELEGWIEAISSDTSKVDTDSLTPLHRRLLTDCRMFLYLPAQNNSFA</sequence>
<keyword evidence="3" id="KW-0378">Hydrolase</keyword>
<dbReference type="Gene3D" id="3.30.40.10">
    <property type="entry name" value="Zinc/RING finger domain, C3HC4 (zinc finger)"/>
    <property type="match status" value="1"/>
</dbReference>
<dbReference type="Proteomes" id="UP000094527">
    <property type="component" value="Unassembled WGS sequence"/>
</dbReference>
<dbReference type="AlphaFoldDB" id="A0A1D2MUT7"/>
<dbReference type="EMBL" id="LJIJ01000505">
    <property type="protein sequence ID" value="ODM96766.1"/>
    <property type="molecule type" value="Genomic_DNA"/>
</dbReference>
<dbReference type="STRING" id="48709.A0A1D2MUT7"/>
<evidence type="ECO:0000313" key="3">
    <source>
        <dbReference type="EMBL" id="ODM96766.1"/>
    </source>
</evidence>
<feature type="non-terminal residue" evidence="3">
    <location>
        <position position="1"/>
    </location>
</feature>
<dbReference type="OrthoDB" id="6287070at2759"/>
<keyword evidence="4" id="KW-1185">Reference proteome</keyword>
<dbReference type="SUPFAM" id="SSF57850">
    <property type="entry name" value="RING/U-box"/>
    <property type="match status" value="1"/>
</dbReference>
<evidence type="ECO:0000256" key="1">
    <source>
        <dbReference type="SAM" id="Coils"/>
    </source>
</evidence>
<evidence type="ECO:0000256" key="2">
    <source>
        <dbReference type="SAM" id="MobiDB-lite"/>
    </source>
</evidence>
<dbReference type="CDD" id="cd16448">
    <property type="entry name" value="RING-H2"/>
    <property type="match status" value="1"/>
</dbReference>
<feature type="region of interest" description="Disordered" evidence="2">
    <location>
        <begin position="305"/>
        <end position="324"/>
    </location>
</feature>
<protein>
    <submittedName>
        <fullName evidence="3">Ubiquitin carboxyl-terminal hydrolase CYLD</fullName>
    </submittedName>
</protein>
<gene>
    <name evidence="3" type="ORF">Ocin01_09907</name>
</gene>
<dbReference type="InterPro" id="IPR013083">
    <property type="entry name" value="Znf_RING/FYVE/PHD"/>
</dbReference>
<dbReference type="GO" id="GO:0016787">
    <property type="term" value="F:hydrolase activity"/>
    <property type="evidence" value="ECO:0007669"/>
    <property type="project" value="UniProtKB-KW"/>
</dbReference>